<evidence type="ECO:0000256" key="1">
    <source>
        <dbReference type="SAM" id="MobiDB-lite"/>
    </source>
</evidence>
<evidence type="ECO:0000313" key="2">
    <source>
        <dbReference type="EMBL" id="SJL05028.1"/>
    </source>
</evidence>
<sequence length="182" mass="19648">MSALSHYPDSSPPATPRSRQSPLPDVEPQDQPSQQIPLRPLLQQYVTKEEIGRSFGSFDKTIQVFTGESVGIAELCEKIIAAVGGKSCDAVVSIPLMARVAFLRNSFALCAGHSTDGKAGAGWWDGVDADLKELREKKDNNQLRITAVLRKMLDDDGVNYGNISSAVDLSNYPADAQVVADD</sequence>
<reference evidence="3" key="1">
    <citation type="journal article" date="2017" name="Nat. Ecol. Evol.">
        <title>Genome expansion and lineage-specific genetic innovations in the forest pathogenic fungi Armillaria.</title>
        <authorList>
            <person name="Sipos G."/>
            <person name="Prasanna A.N."/>
            <person name="Walter M.C."/>
            <person name="O'Connor E."/>
            <person name="Balint B."/>
            <person name="Krizsan K."/>
            <person name="Kiss B."/>
            <person name="Hess J."/>
            <person name="Varga T."/>
            <person name="Slot J."/>
            <person name="Riley R."/>
            <person name="Boka B."/>
            <person name="Rigling D."/>
            <person name="Barry K."/>
            <person name="Lee J."/>
            <person name="Mihaltcheva S."/>
            <person name="LaButti K."/>
            <person name="Lipzen A."/>
            <person name="Waldron R."/>
            <person name="Moloney N.M."/>
            <person name="Sperisen C."/>
            <person name="Kredics L."/>
            <person name="Vagvoelgyi C."/>
            <person name="Patrignani A."/>
            <person name="Fitzpatrick D."/>
            <person name="Nagy I."/>
            <person name="Doyle S."/>
            <person name="Anderson J.B."/>
            <person name="Grigoriev I.V."/>
            <person name="Gueldener U."/>
            <person name="Muensterkoetter M."/>
            <person name="Nagy L.G."/>
        </authorList>
    </citation>
    <scope>NUCLEOTIDE SEQUENCE [LARGE SCALE GENOMIC DNA]</scope>
    <source>
        <strain evidence="3">C18/9</strain>
    </source>
</reference>
<dbReference type="OrthoDB" id="3236341at2759"/>
<feature type="region of interest" description="Disordered" evidence="1">
    <location>
        <begin position="1"/>
        <end position="37"/>
    </location>
</feature>
<proteinExistence type="predicted"/>
<keyword evidence="3" id="KW-1185">Reference proteome</keyword>
<dbReference type="Proteomes" id="UP000219338">
    <property type="component" value="Unassembled WGS sequence"/>
</dbReference>
<dbReference type="AlphaFoldDB" id="A0A284R8J7"/>
<gene>
    <name evidence="2" type="ORF">ARMOST_08400</name>
</gene>
<organism evidence="2 3">
    <name type="scientific">Armillaria ostoyae</name>
    <name type="common">Armillaria root rot fungus</name>
    <dbReference type="NCBI Taxonomy" id="47428"/>
    <lineage>
        <taxon>Eukaryota</taxon>
        <taxon>Fungi</taxon>
        <taxon>Dikarya</taxon>
        <taxon>Basidiomycota</taxon>
        <taxon>Agaricomycotina</taxon>
        <taxon>Agaricomycetes</taxon>
        <taxon>Agaricomycetidae</taxon>
        <taxon>Agaricales</taxon>
        <taxon>Marasmiineae</taxon>
        <taxon>Physalacriaceae</taxon>
        <taxon>Armillaria</taxon>
    </lineage>
</organism>
<name>A0A284R8J7_ARMOS</name>
<dbReference type="EMBL" id="FUEG01000005">
    <property type="protein sequence ID" value="SJL05028.1"/>
    <property type="molecule type" value="Genomic_DNA"/>
</dbReference>
<evidence type="ECO:0000313" key="3">
    <source>
        <dbReference type="Proteomes" id="UP000219338"/>
    </source>
</evidence>
<accession>A0A284R8J7</accession>
<protein>
    <submittedName>
        <fullName evidence="2">Uncharacterized protein</fullName>
    </submittedName>
</protein>